<comment type="caution">
    <text evidence="2">The sequence shown here is derived from an EMBL/GenBank/DDBJ whole genome shotgun (WGS) entry which is preliminary data.</text>
</comment>
<dbReference type="SMART" id="SM00091">
    <property type="entry name" value="PAS"/>
    <property type="match status" value="1"/>
</dbReference>
<dbReference type="Pfam" id="PF00989">
    <property type="entry name" value="PAS"/>
    <property type="match status" value="1"/>
</dbReference>
<dbReference type="EMBL" id="DVMO01000046">
    <property type="protein sequence ID" value="HIU27353.1"/>
    <property type="molecule type" value="Genomic_DNA"/>
</dbReference>
<organism evidence="2 3">
    <name type="scientific">Candidatus Fimisoma avicola</name>
    <dbReference type="NCBI Taxonomy" id="2840826"/>
    <lineage>
        <taxon>Bacteria</taxon>
        <taxon>Bacillati</taxon>
        <taxon>Bacillota</taxon>
        <taxon>Clostridia</taxon>
        <taxon>Eubacteriales</taxon>
        <taxon>Candidatus Fimisoma</taxon>
    </lineage>
</organism>
<dbReference type="InterPro" id="IPR035965">
    <property type="entry name" value="PAS-like_dom_sf"/>
</dbReference>
<gene>
    <name evidence="2" type="ORF">IAD16_03085</name>
</gene>
<feature type="domain" description="PAS" evidence="1">
    <location>
        <begin position="69"/>
        <end position="122"/>
    </location>
</feature>
<proteinExistence type="predicted"/>
<reference evidence="2" key="1">
    <citation type="submission" date="2020-10" db="EMBL/GenBank/DDBJ databases">
        <authorList>
            <person name="Gilroy R."/>
        </authorList>
    </citation>
    <scope>NUCLEOTIDE SEQUENCE</scope>
    <source>
        <strain evidence="2">11300</strain>
    </source>
</reference>
<sequence length="164" mass="18609">MLTVKDLANPNITNKRSDLTVNQNMNLKDIDLNIFGSSFYEYTNVTDDDGNIVGAVKTERLVYMITKHKENSFIQILDTMDAGIVVIDMDSRIFYVNPAYGRILNINISKILGRYMSIIEPEATLLDVIRTRKGKKVQNQHIKSINKYVDINTHPLINDGVMTG</sequence>
<dbReference type="Gene3D" id="3.30.450.20">
    <property type="entry name" value="PAS domain"/>
    <property type="match status" value="1"/>
</dbReference>
<protein>
    <submittedName>
        <fullName evidence="2">PAS domain-containing protein</fullName>
    </submittedName>
</protein>
<evidence type="ECO:0000259" key="1">
    <source>
        <dbReference type="PROSITE" id="PS50112"/>
    </source>
</evidence>
<dbReference type="AlphaFoldDB" id="A0A9D1L8P3"/>
<dbReference type="PROSITE" id="PS50112">
    <property type="entry name" value="PAS"/>
    <property type="match status" value="1"/>
</dbReference>
<dbReference type="SUPFAM" id="SSF55785">
    <property type="entry name" value="PYP-like sensor domain (PAS domain)"/>
    <property type="match status" value="1"/>
</dbReference>
<dbReference type="GO" id="GO:0006355">
    <property type="term" value="P:regulation of DNA-templated transcription"/>
    <property type="evidence" value="ECO:0007669"/>
    <property type="project" value="InterPro"/>
</dbReference>
<accession>A0A9D1L8P3</accession>
<evidence type="ECO:0000313" key="2">
    <source>
        <dbReference type="EMBL" id="HIU27353.1"/>
    </source>
</evidence>
<dbReference type="InterPro" id="IPR013767">
    <property type="entry name" value="PAS_fold"/>
</dbReference>
<dbReference type="InterPro" id="IPR000014">
    <property type="entry name" value="PAS"/>
</dbReference>
<reference evidence="2" key="2">
    <citation type="journal article" date="2021" name="PeerJ">
        <title>Extensive microbial diversity within the chicken gut microbiome revealed by metagenomics and culture.</title>
        <authorList>
            <person name="Gilroy R."/>
            <person name="Ravi A."/>
            <person name="Getino M."/>
            <person name="Pursley I."/>
            <person name="Horton D.L."/>
            <person name="Alikhan N.F."/>
            <person name="Baker D."/>
            <person name="Gharbi K."/>
            <person name="Hall N."/>
            <person name="Watson M."/>
            <person name="Adriaenssens E.M."/>
            <person name="Foster-Nyarko E."/>
            <person name="Jarju S."/>
            <person name="Secka A."/>
            <person name="Antonio M."/>
            <person name="Oren A."/>
            <person name="Chaudhuri R.R."/>
            <person name="La Ragione R."/>
            <person name="Hildebrand F."/>
            <person name="Pallen M.J."/>
        </authorList>
    </citation>
    <scope>NUCLEOTIDE SEQUENCE</scope>
    <source>
        <strain evidence="2">11300</strain>
    </source>
</reference>
<dbReference type="CDD" id="cd00130">
    <property type="entry name" value="PAS"/>
    <property type="match status" value="1"/>
</dbReference>
<evidence type="ECO:0000313" key="3">
    <source>
        <dbReference type="Proteomes" id="UP000824091"/>
    </source>
</evidence>
<dbReference type="NCBIfam" id="TIGR00229">
    <property type="entry name" value="sensory_box"/>
    <property type="match status" value="1"/>
</dbReference>
<feature type="non-terminal residue" evidence="2">
    <location>
        <position position="164"/>
    </location>
</feature>
<name>A0A9D1L8P3_9FIRM</name>
<dbReference type="Proteomes" id="UP000824091">
    <property type="component" value="Unassembled WGS sequence"/>
</dbReference>